<evidence type="ECO:0000256" key="2">
    <source>
        <dbReference type="ARBA" id="ARBA00005051"/>
    </source>
</evidence>
<dbReference type="UniPathway" id="UPA00077">
    <property type="reaction ID" value="UER00155"/>
</dbReference>
<evidence type="ECO:0000313" key="10">
    <source>
        <dbReference type="EMBL" id="SES17522.1"/>
    </source>
</evidence>
<proteinExistence type="predicted"/>
<evidence type="ECO:0000256" key="5">
    <source>
        <dbReference type="ARBA" id="ARBA00022741"/>
    </source>
</evidence>
<sequence>MIRAVLSIGSNLEDSWVHLERVTQGFGDAIVARSGVYATPPWGPVEQSDFLNQILVVDLDATPEELLARCQELENEANRTREVRWGPRTLDVDIVQVVVDKREITSDDPDLTLPHPRAHERAFVLVPWLDAQPDATLGGRPVAELIEALDANEVEQIRLVHR</sequence>
<dbReference type="GO" id="GO:0046654">
    <property type="term" value="P:tetrahydrofolate biosynthetic process"/>
    <property type="evidence" value="ECO:0007669"/>
    <property type="project" value="UniProtKB-UniPathway"/>
</dbReference>
<keyword evidence="4" id="KW-0808">Transferase</keyword>
<dbReference type="STRING" id="1121357.SAMN05661109_02109"/>
<dbReference type="Gene3D" id="3.30.70.560">
    <property type="entry name" value="7,8-Dihydro-6-hydroxymethylpterin-pyrophosphokinase HPPK"/>
    <property type="match status" value="1"/>
</dbReference>
<organism evidence="10 11">
    <name type="scientific">Corynebacterium cystitidis DSM 20524</name>
    <dbReference type="NCBI Taxonomy" id="1121357"/>
    <lineage>
        <taxon>Bacteria</taxon>
        <taxon>Bacillati</taxon>
        <taxon>Actinomycetota</taxon>
        <taxon>Actinomycetes</taxon>
        <taxon>Mycobacteriales</taxon>
        <taxon>Corynebacteriaceae</taxon>
        <taxon>Corynebacterium</taxon>
    </lineage>
</organism>
<evidence type="ECO:0000256" key="3">
    <source>
        <dbReference type="ARBA" id="ARBA00013253"/>
    </source>
</evidence>
<keyword evidence="5" id="KW-0547">Nucleotide-binding</keyword>
<evidence type="ECO:0000256" key="7">
    <source>
        <dbReference type="ARBA" id="ARBA00022840"/>
    </source>
</evidence>
<dbReference type="RefSeq" id="WP_092259944.1">
    <property type="nucleotide sequence ID" value="NZ_CP047199.1"/>
</dbReference>
<evidence type="ECO:0000313" key="11">
    <source>
        <dbReference type="Proteomes" id="UP000198929"/>
    </source>
</evidence>
<dbReference type="InterPro" id="IPR000550">
    <property type="entry name" value="Hppk"/>
</dbReference>
<evidence type="ECO:0000256" key="6">
    <source>
        <dbReference type="ARBA" id="ARBA00022777"/>
    </source>
</evidence>
<dbReference type="AlphaFoldDB" id="A0A1H9V770"/>
<keyword evidence="8" id="KW-0289">Folate biosynthesis</keyword>
<dbReference type="CDD" id="cd00483">
    <property type="entry name" value="HPPK"/>
    <property type="match status" value="1"/>
</dbReference>
<accession>A0A1H9V770</accession>
<feature type="domain" description="7,8-dihydro-6-hydroxymethylpterin-pyrophosphokinase" evidence="9">
    <location>
        <begin position="84"/>
        <end position="95"/>
    </location>
</feature>
<dbReference type="Pfam" id="PF01288">
    <property type="entry name" value="HPPK"/>
    <property type="match status" value="1"/>
</dbReference>
<reference evidence="11" key="1">
    <citation type="submission" date="2016-10" db="EMBL/GenBank/DDBJ databases">
        <authorList>
            <person name="Varghese N."/>
            <person name="Submissions S."/>
        </authorList>
    </citation>
    <scope>NUCLEOTIDE SEQUENCE [LARGE SCALE GENOMIC DNA]</scope>
    <source>
        <strain evidence="11">DSM 20524</strain>
    </source>
</reference>
<dbReference type="NCBIfam" id="TIGR01498">
    <property type="entry name" value="folK"/>
    <property type="match status" value="1"/>
</dbReference>
<keyword evidence="11" id="KW-1185">Reference proteome</keyword>
<dbReference type="EMBL" id="FOGQ01000010">
    <property type="protein sequence ID" value="SES17522.1"/>
    <property type="molecule type" value="Genomic_DNA"/>
</dbReference>
<protein>
    <recommendedName>
        <fullName evidence="3">2-amino-4-hydroxy-6-hydroxymethyldihydropteridine diphosphokinase</fullName>
        <ecNumber evidence="3">2.7.6.3</ecNumber>
    </recommendedName>
</protein>
<dbReference type="PROSITE" id="PS00794">
    <property type="entry name" value="HPPK"/>
    <property type="match status" value="1"/>
</dbReference>
<dbReference type="EC" id="2.7.6.3" evidence="3"/>
<gene>
    <name evidence="10" type="ORF">SAMN05661109_02109</name>
</gene>
<comment type="catalytic activity">
    <reaction evidence="1">
        <text>6-hydroxymethyl-7,8-dihydropterin + ATP = (7,8-dihydropterin-6-yl)methyl diphosphate + AMP + H(+)</text>
        <dbReference type="Rhea" id="RHEA:11412"/>
        <dbReference type="ChEBI" id="CHEBI:15378"/>
        <dbReference type="ChEBI" id="CHEBI:30616"/>
        <dbReference type="ChEBI" id="CHEBI:44841"/>
        <dbReference type="ChEBI" id="CHEBI:72950"/>
        <dbReference type="ChEBI" id="CHEBI:456215"/>
        <dbReference type="EC" id="2.7.6.3"/>
    </reaction>
</comment>
<dbReference type="Proteomes" id="UP000198929">
    <property type="component" value="Unassembled WGS sequence"/>
</dbReference>
<dbReference type="GO" id="GO:0016301">
    <property type="term" value="F:kinase activity"/>
    <property type="evidence" value="ECO:0007669"/>
    <property type="project" value="UniProtKB-KW"/>
</dbReference>
<dbReference type="PANTHER" id="PTHR43071:SF1">
    <property type="entry name" value="2-AMINO-4-HYDROXY-6-HYDROXYMETHYLDIHYDROPTERIDINE PYROPHOSPHOKINASE"/>
    <property type="match status" value="1"/>
</dbReference>
<dbReference type="GO" id="GO:0003848">
    <property type="term" value="F:2-amino-4-hydroxy-6-hydroxymethyldihydropteridine diphosphokinase activity"/>
    <property type="evidence" value="ECO:0007669"/>
    <property type="project" value="UniProtKB-EC"/>
</dbReference>
<dbReference type="InterPro" id="IPR035907">
    <property type="entry name" value="Hppk_sf"/>
</dbReference>
<keyword evidence="7" id="KW-0067">ATP-binding</keyword>
<comment type="pathway">
    <text evidence="2">Cofactor biosynthesis; tetrahydrofolate biosynthesis; 2-amino-4-hydroxy-6-hydroxymethyl-7,8-dihydropteridine diphosphate from 7,8-dihydroneopterin triphosphate: step 4/4.</text>
</comment>
<keyword evidence="6 10" id="KW-0418">Kinase</keyword>
<evidence type="ECO:0000256" key="1">
    <source>
        <dbReference type="ARBA" id="ARBA00000198"/>
    </source>
</evidence>
<dbReference type="GO" id="GO:0046656">
    <property type="term" value="P:folic acid biosynthetic process"/>
    <property type="evidence" value="ECO:0007669"/>
    <property type="project" value="UniProtKB-KW"/>
</dbReference>
<evidence type="ECO:0000259" key="9">
    <source>
        <dbReference type="PROSITE" id="PS00794"/>
    </source>
</evidence>
<name>A0A1H9V770_9CORY</name>
<dbReference type="SUPFAM" id="SSF55083">
    <property type="entry name" value="6-hydroxymethyl-7,8-dihydropterin pyrophosphokinase, HPPK"/>
    <property type="match status" value="1"/>
</dbReference>
<evidence type="ECO:0000256" key="4">
    <source>
        <dbReference type="ARBA" id="ARBA00022679"/>
    </source>
</evidence>
<dbReference type="GO" id="GO:0005524">
    <property type="term" value="F:ATP binding"/>
    <property type="evidence" value="ECO:0007669"/>
    <property type="project" value="UniProtKB-KW"/>
</dbReference>
<evidence type="ECO:0000256" key="8">
    <source>
        <dbReference type="ARBA" id="ARBA00022909"/>
    </source>
</evidence>
<dbReference type="PANTHER" id="PTHR43071">
    <property type="entry name" value="2-AMINO-4-HYDROXY-6-HYDROXYMETHYLDIHYDROPTERIDINE PYROPHOSPHOKINASE"/>
    <property type="match status" value="1"/>
</dbReference>